<accession>A0ABV7ADX0</accession>
<comment type="caution">
    <text evidence="8">The sequence shown here is derived from an EMBL/GenBank/DDBJ whole genome shotgun (WGS) entry which is preliminary data.</text>
</comment>
<dbReference type="PANTHER" id="PTHR34990:SF2">
    <property type="entry name" value="BLL8164 PROTEIN"/>
    <property type="match status" value="1"/>
</dbReference>
<feature type="compositionally biased region" description="Low complexity" evidence="6">
    <location>
        <begin position="12"/>
        <end position="21"/>
    </location>
</feature>
<organism evidence="8 9">
    <name type="scientific">Acidimangrovimonas pyrenivorans</name>
    <dbReference type="NCBI Taxonomy" id="2030798"/>
    <lineage>
        <taxon>Bacteria</taxon>
        <taxon>Pseudomonadati</taxon>
        <taxon>Pseudomonadota</taxon>
        <taxon>Alphaproteobacteria</taxon>
        <taxon>Rhodobacterales</taxon>
        <taxon>Paracoccaceae</taxon>
        <taxon>Acidimangrovimonas</taxon>
    </lineage>
</organism>
<keyword evidence="5" id="KW-0464">Manganese</keyword>
<evidence type="ECO:0000256" key="2">
    <source>
        <dbReference type="ARBA" id="ARBA00022519"/>
    </source>
</evidence>
<gene>
    <name evidence="8" type="ORF">ACFOES_05405</name>
</gene>
<reference evidence="9" key="1">
    <citation type="journal article" date="2019" name="Int. J. Syst. Evol. Microbiol.">
        <title>The Global Catalogue of Microorganisms (GCM) 10K type strain sequencing project: providing services to taxonomists for standard genome sequencing and annotation.</title>
        <authorList>
            <consortium name="The Broad Institute Genomics Platform"/>
            <consortium name="The Broad Institute Genome Sequencing Center for Infectious Disease"/>
            <person name="Wu L."/>
            <person name="Ma J."/>
        </authorList>
    </citation>
    <scope>NUCLEOTIDE SEQUENCE [LARGE SCALE GENOMIC DNA]</scope>
    <source>
        <strain evidence="9">KCTC 62192</strain>
    </source>
</reference>
<dbReference type="EMBL" id="JBHRSK010000004">
    <property type="protein sequence ID" value="MFC2967523.1"/>
    <property type="molecule type" value="Genomic_DNA"/>
</dbReference>
<name>A0ABV7ADX0_9RHOB</name>
<dbReference type="InterPro" id="IPR029052">
    <property type="entry name" value="Metallo-depent_PP-like"/>
</dbReference>
<keyword evidence="8" id="KW-0378">Hydrolase</keyword>
<dbReference type="CDD" id="cd07398">
    <property type="entry name" value="MPP_YbbF-LpxH"/>
    <property type="match status" value="1"/>
</dbReference>
<keyword evidence="2" id="KW-0997">Cell inner membrane</keyword>
<keyword evidence="3" id="KW-0479">Metal-binding</keyword>
<dbReference type="GO" id="GO:0016787">
    <property type="term" value="F:hydrolase activity"/>
    <property type="evidence" value="ECO:0007669"/>
    <property type="project" value="UniProtKB-KW"/>
</dbReference>
<dbReference type="EC" id="3.6.1.54" evidence="8"/>
<dbReference type="SUPFAM" id="SSF56300">
    <property type="entry name" value="Metallo-dependent phosphatases"/>
    <property type="match status" value="1"/>
</dbReference>
<evidence type="ECO:0000256" key="6">
    <source>
        <dbReference type="SAM" id="MobiDB-lite"/>
    </source>
</evidence>
<evidence type="ECO:0000313" key="9">
    <source>
        <dbReference type="Proteomes" id="UP001595443"/>
    </source>
</evidence>
<feature type="region of interest" description="Disordered" evidence="6">
    <location>
        <begin position="1"/>
        <end position="27"/>
    </location>
</feature>
<keyword evidence="9" id="KW-1185">Reference proteome</keyword>
<sequence length="290" mass="32903">MSDPSDRQAPEDTAPARAPGTRRADGRRHHRSLFVSDLHMGARGCRADLFLEFLEHNDADTIYLVGDIFDNWQPMGSNWTPTHDAVIQAVMARADEGARIVYLPGNHDAFFRRHYGTYFDRIEVTEQAFHIAADGRRYLVLHGDCCDVFMRRARWLSRMAAQADGLLRGTSNLVNRVRRLLGMDELIFIERAILRFNTLIRYGNRFEKRLARLAADYDQDGVICGHYHKPALHNDFGVIYANCGDWIDSFTAIAENADGGLQLLRWRLEDDALPAEGRLGEAEDAPPMAT</sequence>
<keyword evidence="4" id="KW-0472">Membrane</keyword>
<dbReference type="PANTHER" id="PTHR34990">
    <property type="entry name" value="UDP-2,3-DIACYLGLUCOSAMINE HYDROLASE-RELATED"/>
    <property type="match status" value="1"/>
</dbReference>
<dbReference type="InterPro" id="IPR004843">
    <property type="entry name" value="Calcineurin-like_PHP"/>
</dbReference>
<dbReference type="Gene3D" id="3.60.21.10">
    <property type="match status" value="1"/>
</dbReference>
<evidence type="ECO:0000256" key="1">
    <source>
        <dbReference type="ARBA" id="ARBA00022475"/>
    </source>
</evidence>
<evidence type="ECO:0000259" key="7">
    <source>
        <dbReference type="Pfam" id="PF00149"/>
    </source>
</evidence>
<dbReference type="Proteomes" id="UP001595443">
    <property type="component" value="Unassembled WGS sequence"/>
</dbReference>
<evidence type="ECO:0000256" key="4">
    <source>
        <dbReference type="ARBA" id="ARBA00023136"/>
    </source>
</evidence>
<dbReference type="Pfam" id="PF00149">
    <property type="entry name" value="Metallophos"/>
    <property type="match status" value="1"/>
</dbReference>
<protein>
    <submittedName>
        <fullName evidence="8">UDP-2,3-diacylglucosamine diphosphatase</fullName>
        <ecNumber evidence="8">3.6.1.54</ecNumber>
    </submittedName>
</protein>
<evidence type="ECO:0000256" key="5">
    <source>
        <dbReference type="ARBA" id="ARBA00023211"/>
    </source>
</evidence>
<evidence type="ECO:0000313" key="8">
    <source>
        <dbReference type="EMBL" id="MFC2967523.1"/>
    </source>
</evidence>
<feature type="domain" description="Calcineurin-like phosphoesterase" evidence="7">
    <location>
        <begin position="31"/>
        <end position="230"/>
    </location>
</feature>
<evidence type="ECO:0000256" key="3">
    <source>
        <dbReference type="ARBA" id="ARBA00022723"/>
    </source>
</evidence>
<feature type="compositionally biased region" description="Basic and acidic residues" evidence="6">
    <location>
        <begin position="1"/>
        <end position="10"/>
    </location>
</feature>
<dbReference type="InterPro" id="IPR043461">
    <property type="entry name" value="LpxH-like"/>
</dbReference>
<keyword evidence="1" id="KW-1003">Cell membrane</keyword>
<dbReference type="RefSeq" id="WP_377832173.1">
    <property type="nucleotide sequence ID" value="NZ_JBHRSK010000004.1"/>
</dbReference>
<proteinExistence type="predicted"/>